<feature type="signal peptide" evidence="1">
    <location>
        <begin position="1"/>
        <end position="22"/>
    </location>
</feature>
<evidence type="ECO:0000313" key="3">
    <source>
        <dbReference type="Proteomes" id="UP000187209"/>
    </source>
</evidence>
<evidence type="ECO:0000256" key="1">
    <source>
        <dbReference type="SAM" id="SignalP"/>
    </source>
</evidence>
<evidence type="ECO:0008006" key="4">
    <source>
        <dbReference type="Google" id="ProtNLM"/>
    </source>
</evidence>
<dbReference type="Proteomes" id="UP000187209">
    <property type="component" value="Unassembled WGS sequence"/>
</dbReference>
<accession>A0A1R2D3H4</accession>
<keyword evidence="1" id="KW-0732">Signal</keyword>
<sequence>MGIYRLSSLIIYFFLEAYLALSSEIRQSKDQNFSALTSLILALNPALSKFISQKLVFVPVSISPTKPTLLYSESYVSVSLQTANDYFIFQFLSISSNEFRLKEPPLLYYKYPKPYVLDIYFLPNKTGIRTAYFFVVTEQEVFVYYMQGIVEMPKFGFEEIVVEYGFGDCGIGVLKIENFCNESLEVGVKKTFPSADSKMWQTAIEYSKYIELKENNITLTPLSITEIPIIESLISIPGEYSTTLLLLMDSISFYIPINIKVIDSKINCPSNLHLGLLTVETEFYSFSITCKVLSNEIVTLNSWSINGPEIFKPGFSQIDNLIFIGNIFIIPKNEGNFIRKLVLETNFGPVSIMFSYIVAFNAVFISSDDMKIQKPHNSSVNLCFQNKLNHDIWIDKFESLNTELTISNYDKIAIPQGLGCFSGKIRNDRSHNLYIKASTSIGDIILPLHILDPIPIFLLKTSHKLKKILGPLDLGVIGYGVPLNKTLCIKNPYKFPITIYTIHLISIITTKFYKSHTINPSEILDIPLQIKPEFSIFNPIKIQTSIGNFSLTVHMSAIPGSCKAKNTQVIDLMPQIPIEEPIIVINSFQVPVKILSFKTNSEVFTITRLVDEIPANKQIVIGKLIALIDRPEKPRIDFKKSLTYRDIKMWNLYTNSYNEAFVTTDIILHTNVGGYTKSSAFANVIKPQLPFFLQSQTSTCEIFSICPINIWVKNPLNIPLAIQIQVAPDNFSKTLENLDCHNTKHEASDDEFENLSYEYIGSISQECLTTSNEEVLIVKKANERKLDLSLKSIKTLGLYDKLKVFFIETINEKNDKQNICGSNCEDCIGYCDKQSLYINDRIYTIIPAQSSKILGPVYFNPTSLGQVYPLIIRNNYTYLEMFTLNMNIDFNQLAVMKRSIYYYSPLGYFLYKNHVHKTLKKEYFLSQISSKLIEEYIELHVDISAEEMSRFYIENSSMLSPVFYRTFDLQNIGSRDIEINSILLENQYCSISPCGNDFLLKPSEYFTIEISYSLAEMAKSSYLYIKTDSKTLIFPIEVMHNDLTYLNCYIYKYTKELYGAAFSTICALILTTFNHHYTHKSFKLKSKSSKDYCLFIYQQYFYKKYSQPIFLNKQQNNSFMPTQKNIENLLTPTPPIVQNIISHDNPIDQNLKIKKKQKIKRRLTTIVQSTEDRIVMKKKIQTQPDIIANNKLLMGKVVNNIELSHSTSLTENGEREIHSDDDFYIDYYKTSNLMFAGYSSHESCSLAELTQDSEPCS</sequence>
<organism evidence="2 3">
    <name type="scientific">Stentor coeruleus</name>
    <dbReference type="NCBI Taxonomy" id="5963"/>
    <lineage>
        <taxon>Eukaryota</taxon>
        <taxon>Sar</taxon>
        <taxon>Alveolata</taxon>
        <taxon>Ciliophora</taxon>
        <taxon>Postciliodesmatophora</taxon>
        <taxon>Heterotrichea</taxon>
        <taxon>Heterotrichida</taxon>
        <taxon>Stentoridae</taxon>
        <taxon>Stentor</taxon>
    </lineage>
</organism>
<proteinExistence type="predicted"/>
<protein>
    <recommendedName>
        <fullName evidence="4">Transmembrane protein 131-like N-terminal domain-containing protein</fullName>
    </recommendedName>
</protein>
<dbReference type="AlphaFoldDB" id="A0A1R2D3H4"/>
<name>A0A1R2D3H4_9CILI</name>
<keyword evidence="3" id="KW-1185">Reference proteome</keyword>
<feature type="chain" id="PRO_5012458418" description="Transmembrane protein 131-like N-terminal domain-containing protein" evidence="1">
    <location>
        <begin position="23"/>
        <end position="1257"/>
    </location>
</feature>
<dbReference type="OrthoDB" id="168404at2759"/>
<comment type="caution">
    <text evidence="2">The sequence shown here is derived from an EMBL/GenBank/DDBJ whole genome shotgun (WGS) entry which is preliminary data.</text>
</comment>
<reference evidence="2 3" key="1">
    <citation type="submission" date="2016-11" db="EMBL/GenBank/DDBJ databases">
        <title>The macronuclear genome of Stentor coeruleus: a giant cell with tiny introns.</title>
        <authorList>
            <person name="Slabodnick M."/>
            <person name="Ruby J.G."/>
            <person name="Reiff S.B."/>
            <person name="Swart E.C."/>
            <person name="Gosai S."/>
            <person name="Prabakaran S."/>
            <person name="Witkowska E."/>
            <person name="Larue G.E."/>
            <person name="Fisher S."/>
            <person name="Freeman R.M."/>
            <person name="Gunawardena J."/>
            <person name="Chu W."/>
            <person name="Stover N.A."/>
            <person name="Gregory B.D."/>
            <person name="Nowacki M."/>
            <person name="Derisi J."/>
            <person name="Roy S.W."/>
            <person name="Marshall W.F."/>
            <person name="Sood P."/>
        </authorList>
    </citation>
    <scope>NUCLEOTIDE SEQUENCE [LARGE SCALE GENOMIC DNA]</scope>
    <source>
        <strain evidence="2">WM001</strain>
    </source>
</reference>
<dbReference type="EMBL" id="MPUH01000007">
    <property type="protein sequence ID" value="OMJ95819.1"/>
    <property type="molecule type" value="Genomic_DNA"/>
</dbReference>
<gene>
    <name evidence="2" type="ORF">SteCoe_715</name>
</gene>
<evidence type="ECO:0000313" key="2">
    <source>
        <dbReference type="EMBL" id="OMJ95819.1"/>
    </source>
</evidence>